<dbReference type="PROSITE" id="PS00297">
    <property type="entry name" value="HSP70_1"/>
    <property type="match status" value="1"/>
</dbReference>
<dbReference type="InterPro" id="IPR043129">
    <property type="entry name" value="ATPase_NBD"/>
</dbReference>
<dbReference type="RefSeq" id="WP_150032169.1">
    <property type="nucleotide sequence ID" value="NZ_VWSH01000002.1"/>
</dbReference>
<comment type="caution">
    <text evidence="5">The sequence shown here is derived from an EMBL/GenBank/DDBJ whole genome shotgun (WGS) entry which is preliminary data.</text>
</comment>
<keyword evidence="6" id="KW-1185">Reference proteome</keyword>
<dbReference type="Pfam" id="PF00012">
    <property type="entry name" value="HSP70"/>
    <property type="match status" value="1"/>
</dbReference>
<evidence type="ECO:0000256" key="1">
    <source>
        <dbReference type="ARBA" id="ARBA00007381"/>
    </source>
</evidence>
<dbReference type="GO" id="GO:0140662">
    <property type="term" value="F:ATP-dependent protein folding chaperone"/>
    <property type="evidence" value="ECO:0007669"/>
    <property type="project" value="InterPro"/>
</dbReference>
<dbReference type="PRINTS" id="PR00301">
    <property type="entry name" value="HEATSHOCK70"/>
</dbReference>
<evidence type="ECO:0000313" key="5">
    <source>
        <dbReference type="EMBL" id="KAA5534488.1"/>
    </source>
</evidence>
<proteinExistence type="inferred from homology"/>
<feature type="coiled-coil region" evidence="4">
    <location>
        <begin position="619"/>
        <end position="679"/>
    </location>
</feature>
<sequence>MKAVNFGIDLGTTNSLIAKYENGNIVVFKNPIGHKETLASVVAFRNDRILVGDKAREYMLKDAVNVFGGFKRRMGTDEKFYVVNMDENVTPVQLSTYILKELQQFVYSGEKPESAVITIPASFDTMQSNATKIAGEEAGLEEVFLLQEPIAASLAYFNHQPEENHEGHWLVYDLGGGTFDIALVKITEGEMKVVDHEGNNFLGGLDFDLMIVEQLIVPEIVSRTGVEDFGAQLTTQYGLYEKLYYQLLYKAEELKKELSNLPQADIDFSTDIEGKHYDFYITITQEQFNNIISRRVDETVHMLKQVLERNHLPVEMIRQTIMVGGSTFIPYVRNRLEHATGIKVNMSVDPTTAVVVGAAYYAANKYYTPKDNSDLRIGEDINDLLKDFDDMDDAFSMPLHDFSLSFSYSKMSKETEEVLLVKANGVFDNYSYRIVRADGGFDTGFVLLKTKFTEFLPLLPNLNNSFFVTIYDEQKNEISSLREEIIITQGQYHIAGQPLPKDICIEVDDKENNTTKLELVFEKNSLLPLKKTLYREISKTVKKGSDDKIILNILEGDKFTRPLSNLTIGCIEISGKDLKSDLLKGSDIEMQIVISDNRELSTEVFLVMTQQSFKNVFSITEKQISIARLKEQFNDLEEEIRKTIKEFNFDDNEVWATSANEMLSELLSHKKDLAKLNEKDRSDKKYIIAEAVNRISQAYDKIGGNDRLQNLISEYFNIKEYVEQYLMTCDFEKDRLQAKFKQLTQGENQLLRTRNPSILIKAIEQLNKLGWDVLMNTSSYLIARYQQMKSAPEWDYKNYYAAQSIFKMADKALEQEKFFEFRQHVYSLTHLVKYEESFVKSNDFNGTGIG</sequence>
<dbReference type="CDD" id="cd24029">
    <property type="entry name" value="ASKHA_NBD_HSP70_DnaK_HscA_HscC"/>
    <property type="match status" value="1"/>
</dbReference>
<dbReference type="EMBL" id="VWSH01000002">
    <property type="protein sequence ID" value="KAA5534488.1"/>
    <property type="molecule type" value="Genomic_DNA"/>
</dbReference>
<dbReference type="Gene3D" id="3.90.640.10">
    <property type="entry name" value="Actin, Chain A, domain 4"/>
    <property type="match status" value="1"/>
</dbReference>
<dbReference type="AlphaFoldDB" id="A0A5M6CGY1"/>
<evidence type="ECO:0000256" key="3">
    <source>
        <dbReference type="ARBA" id="ARBA00022840"/>
    </source>
</evidence>
<dbReference type="PANTHER" id="PTHR19375">
    <property type="entry name" value="HEAT SHOCK PROTEIN 70KDA"/>
    <property type="match status" value="1"/>
</dbReference>
<reference evidence="5 6" key="1">
    <citation type="submission" date="2019-09" db="EMBL/GenBank/DDBJ databases">
        <title>Genome sequence and assembly of Taibaiella sp.</title>
        <authorList>
            <person name="Chhetri G."/>
        </authorList>
    </citation>
    <scope>NUCLEOTIDE SEQUENCE [LARGE SCALE GENOMIC DNA]</scope>
    <source>
        <strain evidence="5 6">KVB11</strain>
    </source>
</reference>
<evidence type="ECO:0000256" key="4">
    <source>
        <dbReference type="SAM" id="Coils"/>
    </source>
</evidence>
<name>A0A5M6CGY1_9BACT</name>
<comment type="similarity">
    <text evidence="1">Belongs to the heat shock protein 70 family.</text>
</comment>
<dbReference type="Gene3D" id="3.30.420.40">
    <property type="match status" value="2"/>
</dbReference>
<accession>A0A5M6CGY1</accession>
<evidence type="ECO:0000256" key="2">
    <source>
        <dbReference type="ARBA" id="ARBA00022741"/>
    </source>
</evidence>
<dbReference type="SUPFAM" id="SSF53067">
    <property type="entry name" value="Actin-like ATPase domain"/>
    <property type="match status" value="2"/>
</dbReference>
<keyword evidence="3" id="KW-0067">ATP-binding</keyword>
<keyword evidence="4" id="KW-0175">Coiled coil</keyword>
<dbReference type="InterPro" id="IPR013126">
    <property type="entry name" value="Hsp_70_fam"/>
</dbReference>
<keyword evidence="2" id="KW-0547">Nucleotide-binding</keyword>
<gene>
    <name evidence="5" type="ORF">F0919_07655</name>
</gene>
<dbReference type="Proteomes" id="UP000323632">
    <property type="component" value="Unassembled WGS sequence"/>
</dbReference>
<dbReference type="InterPro" id="IPR018181">
    <property type="entry name" value="Heat_shock_70_CS"/>
</dbReference>
<protein>
    <submittedName>
        <fullName evidence="5">Hsp70 family protein</fullName>
    </submittedName>
</protein>
<dbReference type="GO" id="GO:0005524">
    <property type="term" value="F:ATP binding"/>
    <property type="evidence" value="ECO:0007669"/>
    <property type="project" value="UniProtKB-KW"/>
</dbReference>
<organism evidence="5 6">
    <name type="scientific">Taibaiella lutea</name>
    <dbReference type="NCBI Taxonomy" id="2608001"/>
    <lineage>
        <taxon>Bacteria</taxon>
        <taxon>Pseudomonadati</taxon>
        <taxon>Bacteroidota</taxon>
        <taxon>Chitinophagia</taxon>
        <taxon>Chitinophagales</taxon>
        <taxon>Chitinophagaceae</taxon>
        <taxon>Taibaiella</taxon>
    </lineage>
</organism>
<evidence type="ECO:0000313" key="6">
    <source>
        <dbReference type="Proteomes" id="UP000323632"/>
    </source>
</evidence>